<protein>
    <submittedName>
        <fullName evidence="2">Uncharacterized protein</fullName>
    </submittedName>
</protein>
<keyword evidence="3" id="KW-1185">Reference proteome</keyword>
<organism evidence="2 3">
    <name type="scientific">Petrolisthes manimaculis</name>
    <dbReference type="NCBI Taxonomy" id="1843537"/>
    <lineage>
        <taxon>Eukaryota</taxon>
        <taxon>Metazoa</taxon>
        <taxon>Ecdysozoa</taxon>
        <taxon>Arthropoda</taxon>
        <taxon>Crustacea</taxon>
        <taxon>Multicrustacea</taxon>
        <taxon>Malacostraca</taxon>
        <taxon>Eumalacostraca</taxon>
        <taxon>Eucarida</taxon>
        <taxon>Decapoda</taxon>
        <taxon>Pleocyemata</taxon>
        <taxon>Anomura</taxon>
        <taxon>Galatheoidea</taxon>
        <taxon>Porcellanidae</taxon>
        <taxon>Petrolisthes</taxon>
    </lineage>
</organism>
<evidence type="ECO:0000313" key="3">
    <source>
        <dbReference type="Proteomes" id="UP001292094"/>
    </source>
</evidence>
<evidence type="ECO:0000313" key="2">
    <source>
        <dbReference type="EMBL" id="KAK4290151.1"/>
    </source>
</evidence>
<dbReference type="AlphaFoldDB" id="A0AAE1TM73"/>
<sequence>MYVPAARNGDASVDDPSSATSRRAQMAPQRRVILPSESWQRSGSHDQRGNSLRTRTPHHDIEVRAAKQERQYLRSVARLKRH</sequence>
<accession>A0AAE1TM73</accession>
<name>A0AAE1TM73_9EUCA</name>
<dbReference type="Proteomes" id="UP001292094">
    <property type="component" value="Unassembled WGS sequence"/>
</dbReference>
<feature type="region of interest" description="Disordered" evidence="1">
    <location>
        <begin position="1"/>
        <end position="59"/>
    </location>
</feature>
<dbReference type="EMBL" id="JAWZYT010005591">
    <property type="protein sequence ID" value="KAK4290151.1"/>
    <property type="molecule type" value="Genomic_DNA"/>
</dbReference>
<reference evidence="2" key="1">
    <citation type="submission" date="2023-11" db="EMBL/GenBank/DDBJ databases">
        <title>Genome assemblies of two species of porcelain crab, Petrolisthes cinctipes and Petrolisthes manimaculis (Anomura: Porcellanidae).</title>
        <authorList>
            <person name="Angst P."/>
        </authorList>
    </citation>
    <scope>NUCLEOTIDE SEQUENCE</scope>
    <source>
        <strain evidence="2">PB745_02</strain>
        <tissue evidence="2">Gill</tissue>
    </source>
</reference>
<proteinExistence type="predicted"/>
<evidence type="ECO:0000256" key="1">
    <source>
        <dbReference type="SAM" id="MobiDB-lite"/>
    </source>
</evidence>
<comment type="caution">
    <text evidence="2">The sequence shown here is derived from an EMBL/GenBank/DDBJ whole genome shotgun (WGS) entry which is preliminary data.</text>
</comment>
<gene>
    <name evidence="2" type="ORF">Pmani_036933</name>
</gene>